<protein>
    <submittedName>
        <fullName evidence="1">NAD(P)-binding protein</fullName>
    </submittedName>
</protein>
<dbReference type="EMBL" id="JBFXLU010000055">
    <property type="protein sequence ID" value="KAL2847560.1"/>
    <property type="molecule type" value="Genomic_DNA"/>
</dbReference>
<dbReference type="CDD" id="cd05325">
    <property type="entry name" value="carb_red_sniffer_like_SDR_c"/>
    <property type="match status" value="1"/>
</dbReference>
<dbReference type="InterPro" id="IPR002347">
    <property type="entry name" value="SDR_fam"/>
</dbReference>
<organism evidence="1 2">
    <name type="scientific">Aspergillus pseudoustus</name>
    <dbReference type="NCBI Taxonomy" id="1810923"/>
    <lineage>
        <taxon>Eukaryota</taxon>
        <taxon>Fungi</taxon>
        <taxon>Dikarya</taxon>
        <taxon>Ascomycota</taxon>
        <taxon>Pezizomycotina</taxon>
        <taxon>Eurotiomycetes</taxon>
        <taxon>Eurotiomycetidae</taxon>
        <taxon>Eurotiales</taxon>
        <taxon>Aspergillaceae</taxon>
        <taxon>Aspergillus</taxon>
        <taxon>Aspergillus subgen. Nidulantes</taxon>
    </lineage>
</organism>
<dbReference type="PANTHER" id="PTHR45458">
    <property type="entry name" value="SHORT-CHAIN DEHYDROGENASE/REDUCTASE SDR"/>
    <property type="match status" value="1"/>
</dbReference>
<dbReference type="Pfam" id="PF00106">
    <property type="entry name" value="adh_short"/>
    <property type="match status" value="1"/>
</dbReference>
<keyword evidence="2" id="KW-1185">Reference proteome</keyword>
<gene>
    <name evidence="1" type="ORF">BJY01DRAFT_165097</name>
</gene>
<dbReference type="InterPro" id="IPR052184">
    <property type="entry name" value="SDR_enzymes"/>
</dbReference>
<evidence type="ECO:0000313" key="1">
    <source>
        <dbReference type="EMBL" id="KAL2847560.1"/>
    </source>
</evidence>
<dbReference type="PRINTS" id="PR00081">
    <property type="entry name" value="GDHRDH"/>
</dbReference>
<comment type="caution">
    <text evidence="1">The sequence shown here is derived from an EMBL/GenBank/DDBJ whole genome shotgun (WGS) entry which is preliminary data.</text>
</comment>
<dbReference type="PANTHER" id="PTHR45458:SF3">
    <property type="entry name" value="CHAIN DEHYDROGENASE (ATSC), PUTATIVE-RELATED"/>
    <property type="match status" value="1"/>
</dbReference>
<evidence type="ECO:0000313" key="2">
    <source>
        <dbReference type="Proteomes" id="UP001610446"/>
    </source>
</evidence>
<sequence>MPSYLITGASRGLGFEFLRQLSADPANLVIGLVRNKSATEEKIAQELSGGRNIHLVVGELDSYASLKKAAEDVAQLTSSLDYLIANGAVVSDWSAWDGLSKLAAQDSAKLEADLLTSFQTNVVGNIHLINLFLPSIQKGQAKKVITITSGMADIELIAKFDVASGAPYSISKAAMNAAVAKFSAEYRKEGILFLGLSPGLVNTNGKYDNPTPEQVEGAKTMIQQFATYAPGFTGPITPQESVGHLLDTIYRADINKGYAGAFLSHYGNKQWL</sequence>
<dbReference type="SUPFAM" id="SSF51735">
    <property type="entry name" value="NAD(P)-binding Rossmann-fold domains"/>
    <property type="match status" value="1"/>
</dbReference>
<proteinExistence type="predicted"/>
<dbReference type="Gene3D" id="3.40.50.720">
    <property type="entry name" value="NAD(P)-binding Rossmann-like Domain"/>
    <property type="match status" value="1"/>
</dbReference>
<dbReference type="Proteomes" id="UP001610446">
    <property type="component" value="Unassembled WGS sequence"/>
</dbReference>
<accession>A0ABR4K5G1</accession>
<name>A0ABR4K5G1_9EURO</name>
<reference evidence="1 2" key="1">
    <citation type="submission" date="2024-07" db="EMBL/GenBank/DDBJ databases">
        <title>Section-level genome sequencing and comparative genomics of Aspergillus sections Usti and Cavernicolus.</title>
        <authorList>
            <consortium name="Lawrence Berkeley National Laboratory"/>
            <person name="Nybo J.L."/>
            <person name="Vesth T.C."/>
            <person name="Theobald S."/>
            <person name="Frisvad J.C."/>
            <person name="Larsen T.O."/>
            <person name="Kjaerboelling I."/>
            <person name="Rothschild-Mancinelli K."/>
            <person name="Lyhne E.K."/>
            <person name="Kogle M.E."/>
            <person name="Barry K."/>
            <person name="Clum A."/>
            <person name="Na H."/>
            <person name="Ledsgaard L."/>
            <person name="Lin J."/>
            <person name="Lipzen A."/>
            <person name="Kuo A."/>
            <person name="Riley R."/>
            <person name="Mondo S."/>
            <person name="Labutti K."/>
            <person name="Haridas S."/>
            <person name="Pangalinan J."/>
            <person name="Salamov A.A."/>
            <person name="Simmons B.A."/>
            <person name="Magnuson J.K."/>
            <person name="Chen J."/>
            <person name="Drula E."/>
            <person name="Henrissat B."/>
            <person name="Wiebenga A."/>
            <person name="Lubbers R.J."/>
            <person name="Gomes A.C."/>
            <person name="Makela M.R."/>
            <person name="Stajich J."/>
            <person name="Grigoriev I.V."/>
            <person name="Mortensen U.H."/>
            <person name="De Vries R.P."/>
            <person name="Baker S.E."/>
            <person name="Andersen M.R."/>
        </authorList>
    </citation>
    <scope>NUCLEOTIDE SEQUENCE [LARGE SCALE GENOMIC DNA]</scope>
    <source>
        <strain evidence="1 2">CBS 123904</strain>
    </source>
</reference>
<dbReference type="InterPro" id="IPR036291">
    <property type="entry name" value="NAD(P)-bd_dom_sf"/>
</dbReference>